<dbReference type="EMBL" id="MFQP01000061">
    <property type="protein sequence ID" value="OGH87078.1"/>
    <property type="molecule type" value="Genomic_DNA"/>
</dbReference>
<evidence type="ECO:0000313" key="2">
    <source>
        <dbReference type="Proteomes" id="UP000177151"/>
    </source>
</evidence>
<organism evidence="1 2">
    <name type="scientific">Candidatus Magasanikbacteria bacterium RIFOXYA1_FULL_40_8</name>
    <dbReference type="NCBI Taxonomy" id="1798694"/>
    <lineage>
        <taxon>Bacteria</taxon>
        <taxon>Candidatus Magasanikiibacteriota</taxon>
    </lineage>
</organism>
<sequence length="112" mass="13152">MITRENFKKYMTELLELKSAENEVSAALKKLSPDWGSFNLDRHEIIIVNLIKELMNDTGEHSWIDYWIYELDAGKKYNNGSVTIRNENVPLKTIDDLYTCILGWNKKQNNKK</sequence>
<evidence type="ECO:0000313" key="1">
    <source>
        <dbReference type="EMBL" id="OGH87078.1"/>
    </source>
</evidence>
<name>A0A1F6NT83_9BACT</name>
<accession>A0A1F6NT83</accession>
<protein>
    <submittedName>
        <fullName evidence="1">Uncharacterized protein</fullName>
    </submittedName>
</protein>
<proteinExistence type="predicted"/>
<dbReference type="AlphaFoldDB" id="A0A1F6NT83"/>
<comment type="caution">
    <text evidence="1">The sequence shown here is derived from an EMBL/GenBank/DDBJ whole genome shotgun (WGS) entry which is preliminary data.</text>
</comment>
<reference evidence="1 2" key="1">
    <citation type="journal article" date="2016" name="Nat. Commun.">
        <title>Thousands of microbial genomes shed light on interconnected biogeochemical processes in an aquifer system.</title>
        <authorList>
            <person name="Anantharaman K."/>
            <person name="Brown C.T."/>
            <person name="Hug L.A."/>
            <person name="Sharon I."/>
            <person name="Castelle C.J."/>
            <person name="Probst A.J."/>
            <person name="Thomas B.C."/>
            <person name="Singh A."/>
            <person name="Wilkins M.J."/>
            <person name="Karaoz U."/>
            <person name="Brodie E.L."/>
            <person name="Williams K.H."/>
            <person name="Hubbard S.S."/>
            <person name="Banfield J.F."/>
        </authorList>
    </citation>
    <scope>NUCLEOTIDE SEQUENCE [LARGE SCALE GENOMIC DNA]</scope>
</reference>
<gene>
    <name evidence="1" type="ORF">A2206_01355</name>
</gene>
<dbReference type="Proteomes" id="UP000177151">
    <property type="component" value="Unassembled WGS sequence"/>
</dbReference>